<dbReference type="InterPro" id="IPR036116">
    <property type="entry name" value="FN3_sf"/>
</dbReference>
<dbReference type="InParanoid" id="H2ZK78"/>
<sequence length="465" mass="51387">MPINEHYDKVEVKIRPANVKSCPASLPNGCQPCGSFLLSFPNLGTQQPFAPNQTYRVVENLQPGYLYTFLVTAFRQRMRSDVVVINQDTIPLPPRNLALETFDQIELIIESPYFENSQFTLNFPGIEAVWEPPTEGFCDCYEAQISPNDGQMAFPTYGNEHSAGTLVRQFIRLTPGKTYTVMIYSTTCGNGALGALRSDPVMMTITLPPSEPPTIVDSTDTTTTSLTWQQGIIPGMYDDFRVTGLEGNMSVVPPESPQDRHRTITGLHSCTEYSFNVHTLNEHMASRNGRHTAIQTKPAPPMNLQVVEFNSSSMLVTWTKDPLHEVGSYKVTITPPGRTTTVSEPSLMVTGLSPGTLYNISVVSRCHNEFIVSNTPVSITHATVPYVPQACSVQCVSNTPTEVEPSAPQYSIISMLWTPPSEGSWDGFVIDYSPYQFEGGNPTPPSPIVVGEERFQDEYHIASGW</sequence>
<dbReference type="Gene3D" id="2.60.40.10">
    <property type="entry name" value="Immunoglobulins"/>
    <property type="match status" value="2"/>
</dbReference>
<dbReference type="SMART" id="SM00060">
    <property type="entry name" value="FN3"/>
    <property type="match status" value="3"/>
</dbReference>
<dbReference type="PANTHER" id="PTHR46708:SF2">
    <property type="entry name" value="FIBRONECTIN TYPE-III DOMAIN-CONTAINING PROTEIN"/>
    <property type="match status" value="1"/>
</dbReference>
<dbReference type="SUPFAM" id="SSF49265">
    <property type="entry name" value="Fibronectin type III"/>
    <property type="match status" value="3"/>
</dbReference>
<reference evidence="3" key="3">
    <citation type="submission" date="2025-09" db="UniProtKB">
        <authorList>
            <consortium name="Ensembl"/>
        </authorList>
    </citation>
    <scope>IDENTIFICATION</scope>
</reference>
<organism evidence="3 4">
    <name type="scientific">Ciona savignyi</name>
    <name type="common">Pacific transparent sea squirt</name>
    <dbReference type="NCBI Taxonomy" id="51511"/>
    <lineage>
        <taxon>Eukaryota</taxon>
        <taxon>Metazoa</taxon>
        <taxon>Chordata</taxon>
        <taxon>Tunicata</taxon>
        <taxon>Ascidiacea</taxon>
        <taxon>Phlebobranchia</taxon>
        <taxon>Cionidae</taxon>
        <taxon>Ciona</taxon>
    </lineage>
</organism>
<evidence type="ECO:0000259" key="2">
    <source>
        <dbReference type="PROSITE" id="PS50853"/>
    </source>
</evidence>
<dbReference type="PANTHER" id="PTHR46708">
    <property type="entry name" value="TENASCIN"/>
    <property type="match status" value="1"/>
</dbReference>
<keyword evidence="1" id="KW-0677">Repeat</keyword>
<dbReference type="STRING" id="51511.ENSCSAVP00000017994"/>
<keyword evidence="4" id="KW-1185">Reference proteome</keyword>
<dbReference type="Ensembl" id="ENSCSAVT00000018189.1">
    <property type="protein sequence ID" value="ENSCSAVP00000017994.1"/>
    <property type="gene ID" value="ENSCSAVG00000010592.1"/>
</dbReference>
<accession>H2ZK78</accession>
<dbReference type="Pfam" id="PF00041">
    <property type="entry name" value="fn3"/>
    <property type="match status" value="2"/>
</dbReference>
<proteinExistence type="predicted"/>
<dbReference type="AlphaFoldDB" id="H2ZK78"/>
<feature type="domain" description="Fibronectin type-III" evidence="2">
    <location>
        <begin position="209"/>
        <end position="299"/>
    </location>
</feature>
<protein>
    <recommendedName>
        <fullName evidence="2">Fibronectin type-III domain-containing protein</fullName>
    </recommendedName>
</protein>
<dbReference type="CDD" id="cd00063">
    <property type="entry name" value="FN3"/>
    <property type="match status" value="1"/>
</dbReference>
<dbReference type="InterPro" id="IPR003961">
    <property type="entry name" value="FN3_dom"/>
</dbReference>
<dbReference type="eggNOG" id="KOG0791">
    <property type="taxonomic scope" value="Eukaryota"/>
</dbReference>
<dbReference type="InterPro" id="IPR013783">
    <property type="entry name" value="Ig-like_fold"/>
</dbReference>
<name>H2ZK78_CIOSA</name>
<evidence type="ECO:0000313" key="3">
    <source>
        <dbReference type="Ensembl" id="ENSCSAVP00000017994.1"/>
    </source>
</evidence>
<dbReference type="InterPro" id="IPR050991">
    <property type="entry name" value="ECM_Regulatory_Proteins"/>
</dbReference>
<evidence type="ECO:0000313" key="4">
    <source>
        <dbReference type="Proteomes" id="UP000007875"/>
    </source>
</evidence>
<reference evidence="3" key="2">
    <citation type="submission" date="2025-08" db="UniProtKB">
        <authorList>
            <consortium name="Ensembl"/>
        </authorList>
    </citation>
    <scope>IDENTIFICATION</scope>
</reference>
<reference evidence="4" key="1">
    <citation type="submission" date="2003-08" db="EMBL/GenBank/DDBJ databases">
        <authorList>
            <person name="Birren B."/>
            <person name="Nusbaum C."/>
            <person name="Abebe A."/>
            <person name="Abouelleil A."/>
            <person name="Adekoya E."/>
            <person name="Ait-zahra M."/>
            <person name="Allen N."/>
            <person name="Allen T."/>
            <person name="An P."/>
            <person name="Anderson M."/>
            <person name="Anderson S."/>
            <person name="Arachchi H."/>
            <person name="Armbruster J."/>
            <person name="Bachantsang P."/>
            <person name="Baldwin J."/>
            <person name="Barry A."/>
            <person name="Bayul T."/>
            <person name="Blitshsteyn B."/>
            <person name="Bloom T."/>
            <person name="Blye J."/>
            <person name="Boguslavskiy L."/>
            <person name="Borowsky M."/>
            <person name="Boukhgalter B."/>
            <person name="Brunache A."/>
            <person name="Butler J."/>
            <person name="Calixte N."/>
            <person name="Calvo S."/>
            <person name="Camarata J."/>
            <person name="Campo K."/>
            <person name="Chang J."/>
            <person name="Cheshatsang Y."/>
            <person name="Citroen M."/>
            <person name="Collymore A."/>
            <person name="Considine T."/>
            <person name="Cook A."/>
            <person name="Cooke P."/>
            <person name="Corum B."/>
            <person name="Cuomo C."/>
            <person name="David R."/>
            <person name="Dawoe T."/>
            <person name="Degray S."/>
            <person name="Dodge S."/>
            <person name="Dooley K."/>
            <person name="Dorje P."/>
            <person name="Dorjee K."/>
            <person name="Dorris L."/>
            <person name="Duffey N."/>
            <person name="Dupes A."/>
            <person name="Elkins T."/>
            <person name="Engels R."/>
            <person name="Erickson J."/>
            <person name="Farina A."/>
            <person name="Faro S."/>
            <person name="Ferreira P."/>
            <person name="Fischer H."/>
            <person name="Fitzgerald M."/>
            <person name="Foley K."/>
            <person name="Gage D."/>
            <person name="Galagan J."/>
            <person name="Gearin G."/>
            <person name="Gnerre S."/>
            <person name="Gnirke A."/>
            <person name="Goyette A."/>
            <person name="Graham J."/>
            <person name="Grandbois E."/>
            <person name="Gyaltsen K."/>
            <person name="Hafez N."/>
            <person name="Hagopian D."/>
            <person name="Hagos B."/>
            <person name="Hall J."/>
            <person name="Hatcher B."/>
            <person name="Heller A."/>
            <person name="Higgins H."/>
            <person name="Honan T."/>
            <person name="Horn A."/>
            <person name="Houde N."/>
            <person name="Hughes L."/>
            <person name="Hulme W."/>
            <person name="Husby E."/>
            <person name="Iliev I."/>
            <person name="Jaffe D."/>
            <person name="Jones C."/>
            <person name="Kamal M."/>
            <person name="Kamat A."/>
            <person name="Kamvysselis M."/>
            <person name="Karlsson E."/>
            <person name="Kells C."/>
            <person name="Kieu A."/>
            <person name="Kisner P."/>
            <person name="Kodira C."/>
            <person name="Kulbokas E."/>
            <person name="Labutti K."/>
            <person name="Lama D."/>
            <person name="Landers T."/>
            <person name="Leger J."/>
            <person name="Levine S."/>
            <person name="Lewis D."/>
            <person name="Lewis T."/>
            <person name="Lindblad-toh K."/>
            <person name="Liu X."/>
            <person name="Lokyitsang T."/>
            <person name="Lokyitsang Y."/>
            <person name="Lucien O."/>
            <person name="Lui A."/>
            <person name="Ma L.J."/>
            <person name="Mabbitt R."/>
            <person name="Macdonald J."/>
            <person name="Maclean C."/>
            <person name="Major J."/>
            <person name="Manning J."/>
            <person name="Marabella R."/>
            <person name="Maru K."/>
            <person name="Matthews C."/>
            <person name="Mauceli E."/>
            <person name="Mccarthy M."/>
            <person name="Mcdonough S."/>
            <person name="Mcghee T."/>
            <person name="Meldrim J."/>
            <person name="Meneus L."/>
            <person name="Mesirov J."/>
            <person name="Mihalev A."/>
            <person name="Mihova T."/>
            <person name="Mikkelsen T."/>
            <person name="Mlenga V."/>
            <person name="Moru K."/>
            <person name="Mozes J."/>
            <person name="Mulrain L."/>
            <person name="Munson G."/>
            <person name="Naylor J."/>
            <person name="Newes C."/>
            <person name="Nguyen C."/>
            <person name="Nguyen N."/>
            <person name="Nguyen T."/>
            <person name="Nicol R."/>
            <person name="Nielsen C."/>
            <person name="Nizzari M."/>
            <person name="Norbu C."/>
            <person name="Norbu N."/>
            <person name="O'donnell P."/>
            <person name="Okoawo O."/>
            <person name="O'leary S."/>
            <person name="Omotosho B."/>
            <person name="O'neill K."/>
            <person name="Osman S."/>
            <person name="Parker S."/>
            <person name="Perrin D."/>
            <person name="Phunkhang P."/>
            <person name="Piqani B."/>
            <person name="Purcell S."/>
            <person name="Rachupka T."/>
            <person name="Ramasamy U."/>
            <person name="Rameau R."/>
            <person name="Ray V."/>
            <person name="Raymond C."/>
            <person name="Retta R."/>
            <person name="Richardson S."/>
            <person name="Rise C."/>
            <person name="Rodriguez J."/>
            <person name="Rogers J."/>
            <person name="Rogov P."/>
            <person name="Rutman M."/>
            <person name="Schupbach R."/>
            <person name="Seaman C."/>
            <person name="Settipalli S."/>
            <person name="Sharpe T."/>
            <person name="Sheridan J."/>
            <person name="Sherpa N."/>
            <person name="Shi J."/>
            <person name="Smirnov S."/>
            <person name="Smith C."/>
            <person name="Sougnez C."/>
            <person name="Spencer B."/>
            <person name="Stalker J."/>
            <person name="Stange-thomann N."/>
            <person name="Stavropoulos S."/>
            <person name="Stetson K."/>
            <person name="Stone C."/>
            <person name="Stone S."/>
            <person name="Stubbs M."/>
            <person name="Talamas J."/>
            <person name="Tchuinga P."/>
            <person name="Tenzing P."/>
            <person name="Tesfaye S."/>
            <person name="Theodore J."/>
            <person name="Thoulutsang Y."/>
            <person name="Topham K."/>
            <person name="Towey S."/>
            <person name="Tsamla T."/>
            <person name="Tsomo N."/>
            <person name="Vallee D."/>
            <person name="Vassiliev H."/>
            <person name="Venkataraman V."/>
            <person name="Vinson J."/>
            <person name="Vo A."/>
            <person name="Wade C."/>
            <person name="Wang S."/>
            <person name="Wangchuk T."/>
            <person name="Wangdi T."/>
            <person name="Whittaker C."/>
            <person name="Wilkinson J."/>
            <person name="Wu Y."/>
            <person name="Wyman D."/>
            <person name="Yadav S."/>
            <person name="Yang S."/>
            <person name="Yang X."/>
            <person name="Yeager S."/>
            <person name="Yee E."/>
            <person name="Young G."/>
            <person name="Zainoun J."/>
            <person name="Zembeck L."/>
            <person name="Zimmer A."/>
            <person name="Zody M."/>
            <person name="Lander E."/>
        </authorList>
    </citation>
    <scope>NUCLEOTIDE SEQUENCE [LARGE SCALE GENOMIC DNA]</scope>
</reference>
<dbReference type="PROSITE" id="PS50853">
    <property type="entry name" value="FN3"/>
    <property type="match status" value="2"/>
</dbReference>
<dbReference type="Proteomes" id="UP000007875">
    <property type="component" value="Unassembled WGS sequence"/>
</dbReference>
<feature type="domain" description="Fibronectin type-III" evidence="2">
    <location>
        <begin position="300"/>
        <end position="386"/>
    </location>
</feature>
<dbReference type="HOGENOM" id="CLU_587866_0_0_1"/>
<dbReference type="GeneTree" id="ENSGT00940000167235"/>
<evidence type="ECO:0000256" key="1">
    <source>
        <dbReference type="ARBA" id="ARBA00022737"/>
    </source>
</evidence>